<accession>A0A0H2MYY0</accession>
<gene>
    <name evidence="1" type="ORF">WH96_06385</name>
</gene>
<dbReference type="OrthoDB" id="8479474at2"/>
<organism evidence="1 2">
    <name type="scientific">Kiloniella spongiae</name>
    <dbReference type="NCBI Taxonomy" id="1489064"/>
    <lineage>
        <taxon>Bacteria</taxon>
        <taxon>Pseudomonadati</taxon>
        <taxon>Pseudomonadota</taxon>
        <taxon>Alphaproteobacteria</taxon>
        <taxon>Rhodospirillales</taxon>
        <taxon>Kiloniellaceae</taxon>
        <taxon>Kiloniella</taxon>
    </lineage>
</organism>
<evidence type="ECO:0000313" key="2">
    <source>
        <dbReference type="Proteomes" id="UP000035444"/>
    </source>
</evidence>
<proteinExistence type="predicted"/>
<dbReference type="AlphaFoldDB" id="A0A0H2MYY0"/>
<reference evidence="1 2" key="1">
    <citation type="submission" date="2015-03" db="EMBL/GenBank/DDBJ databases">
        <title>Genome Sequence of Kiloniella spongiae MEBiC09566, isolated from a marine sponge.</title>
        <authorList>
            <person name="Shao Z."/>
            <person name="Wang L."/>
            <person name="Li X."/>
        </authorList>
    </citation>
    <scope>NUCLEOTIDE SEQUENCE [LARGE SCALE GENOMIC DNA]</scope>
    <source>
        <strain evidence="1 2">MEBiC09566</strain>
    </source>
</reference>
<keyword evidence="2" id="KW-1185">Reference proteome</keyword>
<comment type="caution">
    <text evidence="1">The sequence shown here is derived from an EMBL/GenBank/DDBJ whole genome shotgun (WGS) entry which is preliminary data.</text>
</comment>
<sequence>MKYVIEKNSSAVSQISVWTPSLANKCHLVGNSQPPKSLPFELKGGANLRLVRTVKVNPNPYQYVVDDGGALVGDEWVIIQSLQDKSQDQIAKQKRDEINPEAARRIEEIAPLWKQVRGGERAIQLIEIKSDREWTQNEAAEAAYLRTKRAEIETIRQKSNDLMSMPDAELVNVDVFNDVTWEAS</sequence>
<dbReference type="Proteomes" id="UP000035444">
    <property type="component" value="Unassembled WGS sequence"/>
</dbReference>
<name>A0A0H2MYY0_9PROT</name>
<dbReference type="RefSeq" id="WP_047763237.1">
    <property type="nucleotide sequence ID" value="NZ_LAQL01000003.1"/>
</dbReference>
<protein>
    <submittedName>
        <fullName evidence="1">Uncharacterized protein</fullName>
    </submittedName>
</protein>
<dbReference type="STRING" id="1489064.WH96_06385"/>
<evidence type="ECO:0000313" key="1">
    <source>
        <dbReference type="EMBL" id="KLN61900.1"/>
    </source>
</evidence>
<dbReference type="EMBL" id="LAQL01000003">
    <property type="protein sequence ID" value="KLN61900.1"/>
    <property type="molecule type" value="Genomic_DNA"/>
</dbReference>